<dbReference type="InterPro" id="IPR010929">
    <property type="entry name" value="PDR_CDR_ABC"/>
</dbReference>
<dbReference type="GO" id="GO:0140359">
    <property type="term" value="F:ABC-type transporter activity"/>
    <property type="evidence" value="ECO:0007669"/>
    <property type="project" value="InterPro"/>
</dbReference>
<feature type="transmembrane region" description="Helical" evidence="6">
    <location>
        <begin position="6"/>
        <end position="25"/>
    </location>
</feature>
<keyword evidence="10" id="KW-1185">Reference proteome</keyword>
<feature type="non-terminal residue" evidence="9">
    <location>
        <position position="147"/>
    </location>
</feature>
<dbReference type="InterPro" id="IPR013525">
    <property type="entry name" value="ABC2_TM"/>
</dbReference>
<evidence type="ECO:0000256" key="1">
    <source>
        <dbReference type="ARBA" id="ARBA00004141"/>
    </source>
</evidence>
<sequence length="147" mass="16344">KTVAGANAIAGILMLAALMYSSYMIQRPSMHPWFKWISYINPVLYAFEAIVASEFHGRRLACTDQYLTPSGPGYENLSPMEQTCAFVGSVPGRSWVLGDDYLRLSYTYKFSHVWRNLGIVIGFLAFFQGINTLGTEFVKPITGGGDK</sequence>
<evidence type="ECO:0000256" key="2">
    <source>
        <dbReference type="ARBA" id="ARBA00022448"/>
    </source>
</evidence>
<dbReference type="EMBL" id="AOGT01000336">
    <property type="protein sequence ID" value="EMG50222.1"/>
    <property type="molecule type" value="Genomic_DNA"/>
</dbReference>
<evidence type="ECO:0000259" key="7">
    <source>
        <dbReference type="Pfam" id="PF01061"/>
    </source>
</evidence>
<gene>
    <name evidence="9" type="ORF">G210_4753</name>
</gene>
<accession>M3HRQ8</accession>
<dbReference type="GO" id="GO:0016020">
    <property type="term" value="C:membrane"/>
    <property type="evidence" value="ECO:0007669"/>
    <property type="project" value="UniProtKB-SubCell"/>
</dbReference>
<keyword evidence="2" id="KW-0813">Transport</keyword>
<organism evidence="9 10">
    <name type="scientific">Candida maltosa (strain Xu316)</name>
    <name type="common">Yeast</name>
    <dbReference type="NCBI Taxonomy" id="1245528"/>
    <lineage>
        <taxon>Eukaryota</taxon>
        <taxon>Fungi</taxon>
        <taxon>Dikarya</taxon>
        <taxon>Ascomycota</taxon>
        <taxon>Saccharomycotina</taxon>
        <taxon>Pichiomycetes</taxon>
        <taxon>Debaryomycetaceae</taxon>
        <taxon>Candida/Lodderomyces clade</taxon>
        <taxon>Candida</taxon>
    </lineage>
</organism>
<proteinExistence type="predicted"/>
<name>M3HRQ8_CANMX</name>
<comment type="caution">
    <text evidence="9">The sequence shown here is derived from an EMBL/GenBank/DDBJ whole genome shotgun (WGS) entry which is preliminary data.</text>
</comment>
<dbReference type="eggNOG" id="KOG0065">
    <property type="taxonomic scope" value="Eukaryota"/>
</dbReference>
<reference evidence="9 10" key="1">
    <citation type="submission" date="2013-02" db="EMBL/GenBank/DDBJ databases">
        <title>Genome sequence of Candida maltosa Xu316, a potential industrial strain for xylitol and ethanol production.</title>
        <authorList>
            <person name="Yu J."/>
            <person name="Wang Q."/>
            <person name="Geng X."/>
            <person name="Bao W."/>
            <person name="He P."/>
            <person name="Cai J."/>
        </authorList>
    </citation>
    <scope>NUCLEOTIDE SEQUENCE [LARGE SCALE GENOMIC DNA]</scope>
    <source>
        <strain evidence="10">Xu316</strain>
    </source>
</reference>
<feature type="transmembrane region" description="Helical" evidence="6">
    <location>
        <begin position="113"/>
        <end position="130"/>
    </location>
</feature>
<dbReference type="OrthoDB" id="5423703at2759"/>
<evidence type="ECO:0000256" key="6">
    <source>
        <dbReference type="SAM" id="Phobius"/>
    </source>
</evidence>
<keyword evidence="4 6" id="KW-1133">Transmembrane helix</keyword>
<feature type="non-terminal residue" evidence="9">
    <location>
        <position position="1"/>
    </location>
</feature>
<keyword evidence="3 6" id="KW-0812">Transmembrane</keyword>
<evidence type="ECO:0000256" key="5">
    <source>
        <dbReference type="ARBA" id="ARBA00023136"/>
    </source>
</evidence>
<evidence type="ECO:0000313" key="10">
    <source>
        <dbReference type="Proteomes" id="UP000011777"/>
    </source>
</evidence>
<dbReference type="Proteomes" id="UP000011777">
    <property type="component" value="Unassembled WGS sequence"/>
</dbReference>
<feature type="domain" description="ABC-2 type transporter transmembrane" evidence="7">
    <location>
        <begin position="2"/>
        <end position="55"/>
    </location>
</feature>
<protein>
    <submittedName>
        <fullName evidence="9">Protein SNQ2</fullName>
    </submittedName>
</protein>
<dbReference type="STRING" id="1245528.M3HRQ8"/>
<dbReference type="Pfam" id="PF06422">
    <property type="entry name" value="PDR_CDR"/>
    <property type="match status" value="1"/>
</dbReference>
<keyword evidence="5 6" id="KW-0472">Membrane</keyword>
<evidence type="ECO:0000256" key="4">
    <source>
        <dbReference type="ARBA" id="ARBA00022989"/>
    </source>
</evidence>
<feature type="domain" description="CDR ABC transporter" evidence="8">
    <location>
        <begin position="69"/>
        <end position="145"/>
    </location>
</feature>
<dbReference type="Pfam" id="PF01061">
    <property type="entry name" value="ABC2_membrane"/>
    <property type="match status" value="1"/>
</dbReference>
<dbReference type="AlphaFoldDB" id="M3HRQ8"/>
<dbReference type="GO" id="GO:0005524">
    <property type="term" value="F:ATP binding"/>
    <property type="evidence" value="ECO:0007669"/>
    <property type="project" value="InterPro"/>
</dbReference>
<comment type="subcellular location">
    <subcellularLocation>
        <location evidence="1">Membrane</location>
        <topology evidence="1">Multi-pass membrane protein</topology>
    </subcellularLocation>
</comment>
<evidence type="ECO:0000256" key="3">
    <source>
        <dbReference type="ARBA" id="ARBA00022692"/>
    </source>
</evidence>
<evidence type="ECO:0000313" key="9">
    <source>
        <dbReference type="EMBL" id="EMG50222.1"/>
    </source>
</evidence>
<dbReference type="OMA" id="EWNTRVI"/>
<evidence type="ECO:0000259" key="8">
    <source>
        <dbReference type="Pfam" id="PF06422"/>
    </source>
</evidence>
<dbReference type="HOGENOM" id="CLU_1791430_0_0_1"/>
<dbReference type="PANTHER" id="PTHR19241">
    <property type="entry name" value="ATP-BINDING CASSETTE TRANSPORTER"/>
    <property type="match status" value="1"/>
</dbReference>